<dbReference type="Gene3D" id="3.30.63.10">
    <property type="entry name" value="Guanylate Kinase phosphate binding domain"/>
    <property type="match status" value="1"/>
</dbReference>
<evidence type="ECO:0000256" key="7">
    <source>
        <dbReference type="ARBA" id="ARBA00022679"/>
    </source>
</evidence>
<dbReference type="GO" id="GO:0004385">
    <property type="term" value="F:GMP kinase activity"/>
    <property type="evidence" value="ECO:0007669"/>
    <property type="project" value="UniProtKB-EC"/>
</dbReference>
<dbReference type="PROSITE" id="PS50052">
    <property type="entry name" value="GUANYLATE_KINASE_2"/>
    <property type="match status" value="1"/>
</dbReference>
<comment type="subcellular location">
    <subcellularLocation>
        <location evidence="2">Cytoplasm</location>
    </subcellularLocation>
</comment>
<dbReference type="InterPro" id="IPR017665">
    <property type="entry name" value="Guanylate_kinase"/>
</dbReference>
<dbReference type="EMBL" id="LT629973">
    <property type="protein sequence ID" value="SEH92870.1"/>
    <property type="molecule type" value="Genomic_DNA"/>
</dbReference>
<evidence type="ECO:0000256" key="2">
    <source>
        <dbReference type="ARBA" id="ARBA00004496"/>
    </source>
</evidence>
<dbReference type="InterPro" id="IPR008144">
    <property type="entry name" value="Guanylate_kin-like_dom"/>
</dbReference>
<feature type="domain" description="Guanylate kinase-like" evidence="13">
    <location>
        <begin position="5"/>
        <end position="186"/>
    </location>
</feature>
<proteinExistence type="inferred from homology"/>
<accession>A0A1C7P9F3</accession>
<dbReference type="FunFam" id="3.30.63.10:FF:000005">
    <property type="entry name" value="Guanylate kinase"/>
    <property type="match status" value="1"/>
</dbReference>
<sequence>MSALGTILVVSGPSGSGKTTLCRRSTDEGLSRYSISCTTRAPRPGEQDGVDYHFLTMEAFHAKVAAGEFLEYATVHGNCYGTLKSDILDIVRRGETVVMDIDVQGAEQVRGCDDPLIRRCYADVYIHIPSDELEQRLRGRATDAEDVIQLRLRNAAEEDRQMGNYGFVLVSGDREADYSRFKSLLSALAMRTCLR</sequence>
<dbReference type="OrthoDB" id="9808150at2"/>
<dbReference type="SUPFAM" id="SSF52540">
    <property type="entry name" value="P-loop containing nucleoside triphosphate hydrolases"/>
    <property type="match status" value="1"/>
</dbReference>
<dbReference type="InterPro" id="IPR027417">
    <property type="entry name" value="P-loop_NTPase"/>
</dbReference>
<reference evidence="15" key="1">
    <citation type="submission" date="2016-09" db="EMBL/GenBank/DDBJ databases">
        <authorList>
            <person name="Koehorst J."/>
        </authorList>
    </citation>
    <scope>NUCLEOTIDE SEQUENCE [LARGE SCALE GENOMIC DNA]</scope>
</reference>
<evidence type="ECO:0000256" key="11">
    <source>
        <dbReference type="ARBA" id="ARBA00030128"/>
    </source>
</evidence>
<protein>
    <recommendedName>
        <fullName evidence="5">Guanylate kinase</fullName>
        <ecNumber evidence="4">2.7.4.8</ecNumber>
    </recommendedName>
    <alternativeName>
        <fullName evidence="11">GMP kinase</fullName>
    </alternativeName>
</protein>
<dbReference type="PANTHER" id="PTHR23117">
    <property type="entry name" value="GUANYLATE KINASE-RELATED"/>
    <property type="match status" value="1"/>
</dbReference>
<comment type="catalytic activity">
    <reaction evidence="12">
        <text>GMP + ATP = GDP + ADP</text>
        <dbReference type="Rhea" id="RHEA:20780"/>
        <dbReference type="ChEBI" id="CHEBI:30616"/>
        <dbReference type="ChEBI" id="CHEBI:58115"/>
        <dbReference type="ChEBI" id="CHEBI:58189"/>
        <dbReference type="ChEBI" id="CHEBI:456216"/>
        <dbReference type="EC" id="2.7.4.8"/>
    </reaction>
</comment>
<name>A0A1C7P9F3_9BACT</name>
<comment type="function">
    <text evidence="1">Essential for recycling GMP and indirectly, cGMP.</text>
</comment>
<gene>
    <name evidence="14" type="ORF">PYTT_1795</name>
</gene>
<keyword evidence="8" id="KW-0547">Nucleotide-binding</keyword>
<dbReference type="AlphaFoldDB" id="A0A1C7P9F3"/>
<dbReference type="PANTHER" id="PTHR23117:SF13">
    <property type="entry name" value="GUANYLATE KINASE"/>
    <property type="match status" value="1"/>
</dbReference>
<dbReference type="CDD" id="cd00071">
    <property type="entry name" value="GMPK"/>
    <property type="match status" value="1"/>
</dbReference>
<evidence type="ECO:0000256" key="1">
    <source>
        <dbReference type="ARBA" id="ARBA00003531"/>
    </source>
</evidence>
<dbReference type="Pfam" id="PF00625">
    <property type="entry name" value="Guanylate_kin"/>
    <property type="match status" value="1"/>
</dbReference>
<evidence type="ECO:0000256" key="6">
    <source>
        <dbReference type="ARBA" id="ARBA00022490"/>
    </source>
</evidence>
<dbReference type="SMART" id="SM00072">
    <property type="entry name" value="GuKc"/>
    <property type="match status" value="1"/>
</dbReference>
<evidence type="ECO:0000256" key="9">
    <source>
        <dbReference type="ARBA" id="ARBA00022777"/>
    </source>
</evidence>
<organism evidence="14 15">
    <name type="scientific">Akkermansia glycaniphila</name>
    <dbReference type="NCBI Taxonomy" id="1679444"/>
    <lineage>
        <taxon>Bacteria</taxon>
        <taxon>Pseudomonadati</taxon>
        <taxon>Verrucomicrobiota</taxon>
        <taxon>Verrucomicrobiia</taxon>
        <taxon>Verrucomicrobiales</taxon>
        <taxon>Akkermansiaceae</taxon>
        <taxon>Akkermansia</taxon>
    </lineage>
</organism>
<dbReference type="InterPro" id="IPR020590">
    <property type="entry name" value="Guanylate_kinase_CS"/>
</dbReference>
<evidence type="ECO:0000256" key="3">
    <source>
        <dbReference type="ARBA" id="ARBA00005790"/>
    </source>
</evidence>
<keyword evidence="6" id="KW-0963">Cytoplasm</keyword>
<dbReference type="GO" id="GO:0005524">
    <property type="term" value="F:ATP binding"/>
    <property type="evidence" value="ECO:0007669"/>
    <property type="project" value="UniProtKB-KW"/>
</dbReference>
<evidence type="ECO:0000256" key="10">
    <source>
        <dbReference type="ARBA" id="ARBA00022840"/>
    </source>
</evidence>
<evidence type="ECO:0000313" key="14">
    <source>
        <dbReference type="EMBL" id="SEH92870.1"/>
    </source>
</evidence>
<dbReference type="PROSITE" id="PS00856">
    <property type="entry name" value="GUANYLATE_KINASE_1"/>
    <property type="match status" value="1"/>
</dbReference>
<evidence type="ECO:0000256" key="12">
    <source>
        <dbReference type="ARBA" id="ARBA00048594"/>
    </source>
</evidence>
<dbReference type="Proteomes" id="UP000176204">
    <property type="component" value="Chromosome I"/>
</dbReference>
<comment type="similarity">
    <text evidence="3">Belongs to the guanylate kinase family.</text>
</comment>
<dbReference type="STRING" id="1679444.PYTT_1795"/>
<evidence type="ECO:0000313" key="15">
    <source>
        <dbReference type="Proteomes" id="UP000176204"/>
    </source>
</evidence>
<keyword evidence="7" id="KW-0808">Transferase</keyword>
<evidence type="ECO:0000256" key="5">
    <source>
        <dbReference type="ARBA" id="ARBA00016296"/>
    </source>
</evidence>
<dbReference type="PATRIC" id="fig|1679444.3.peg.1761"/>
<dbReference type="InterPro" id="IPR008145">
    <property type="entry name" value="GK/Ca_channel_bsu"/>
</dbReference>
<dbReference type="GO" id="GO:0005829">
    <property type="term" value="C:cytosol"/>
    <property type="evidence" value="ECO:0007669"/>
    <property type="project" value="TreeGrafter"/>
</dbReference>
<evidence type="ECO:0000256" key="4">
    <source>
        <dbReference type="ARBA" id="ARBA00012961"/>
    </source>
</evidence>
<keyword evidence="15" id="KW-1185">Reference proteome</keyword>
<dbReference type="KEGG" id="agl:PYTT_1795"/>
<dbReference type="NCBIfam" id="TIGR03263">
    <property type="entry name" value="guanyl_kin"/>
    <property type="match status" value="1"/>
</dbReference>
<dbReference type="Gene3D" id="3.40.50.300">
    <property type="entry name" value="P-loop containing nucleotide triphosphate hydrolases"/>
    <property type="match status" value="1"/>
</dbReference>
<keyword evidence="9 14" id="KW-0418">Kinase</keyword>
<keyword evidence="10" id="KW-0067">ATP-binding</keyword>
<dbReference type="EC" id="2.7.4.8" evidence="4"/>
<evidence type="ECO:0000256" key="8">
    <source>
        <dbReference type="ARBA" id="ARBA00022741"/>
    </source>
</evidence>
<evidence type="ECO:0000259" key="13">
    <source>
        <dbReference type="PROSITE" id="PS50052"/>
    </source>
</evidence>
<dbReference type="RefSeq" id="WP_067777763.1">
    <property type="nucleotide sequence ID" value="NZ_LIGX01000041.1"/>
</dbReference>